<keyword evidence="3" id="KW-0808">Transferase</keyword>
<gene>
    <name evidence="3" type="primary">LOC110783404</name>
</gene>
<protein>
    <submittedName>
        <fullName evidence="3">Acyltransferase GLAUCE</fullName>
    </submittedName>
</protein>
<dbReference type="KEGG" id="soe:110783404"/>
<comment type="similarity">
    <text evidence="1">Belongs to the plant acyltransferase family.</text>
</comment>
<dbReference type="GeneID" id="110783404"/>
<organism evidence="2 3">
    <name type="scientific">Spinacia oleracea</name>
    <name type="common">Spinach</name>
    <dbReference type="NCBI Taxonomy" id="3562"/>
    <lineage>
        <taxon>Eukaryota</taxon>
        <taxon>Viridiplantae</taxon>
        <taxon>Streptophyta</taxon>
        <taxon>Embryophyta</taxon>
        <taxon>Tracheophyta</taxon>
        <taxon>Spermatophyta</taxon>
        <taxon>Magnoliopsida</taxon>
        <taxon>eudicotyledons</taxon>
        <taxon>Gunneridae</taxon>
        <taxon>Pentapetalae</taxon>
        <taxon>Caryophyllales</taxon>
        <taxon>Chenopodiaceae</taxon>
        <taxon>Chenopodioideae</taxon>
        <taxon>Anserineae</taxon>
        <taxon>Spinacia</taxon>
    </lineage>
</organism>
<reference evidence="2" key="1">
    <citation type="journal article" date="2021" name="Nat. Commun.">
        <title>Genomic analyses provide insights into spinach domestication and the genetic basis of agronomic traits.</title>
        <authorList>
            <person name="Cai X."/>
            <person name="Sun X."/>
            <person name="Xu C."/>
            <person name="Sun H."/>
            <person name="Wang X."/>
            <person name="Ge C."/>
            <person name="Zhang Z."/>
            <person name="Wang Q."/>
            <person name="Fei Z."/>
            <person name="Jiao C."/>
            <person name="Wang Q."/>
        </authorList>
    </citation>
    <scope>NUCLEOTIDE SEQUENCE [LARGE SCALE GENOMIC DNA]</scope>
    <source>
        <strain evidence="2">cv. Varoflay</strain>
    </source>
</reference>
<dbReference type="Gene3D" id="3.30.559.10">
    <property type="entry name" value="Chloramphenicol acetyltransferase-like domain"/>
    <property type="match status" value="2"/>
</dbReference>
<dbReference type="PANTHER" id="PTHR31642">
    <property type="entry name" value="TRICHOTHECENE 3-O-ACETYLTRANSFERASE"/>
    <property type="match status" value="1"/>
</dbReference>
<accession>A0A9R0I6K2</accession>
<dbReference type="InterPro" id="IPR050317">
    <property type="entry name" value="Plant_Fungal_Acyltransferase"/>
</dbReference>
<evidence type="ECO:0000313" key="3">
    <source>
        <dbReference type="RefSeq" id="XP_021843438.1"/>
    </source>
</evidence>
<dbReference type="PANTHER" id="PTHR31642:SF189">
    <property type="entry name" value="ACYLTRANSFERASE GLAUCE"/>
    <property type="match status" value="1"/>
</dbReference>
<dbReference type="AlphaFoldDB" id="A0A9R0I6K2"/>
<dbReference type="GO" id="GO:0016747">
    <property type="term" value="F:acyltransferase activity, transferring groups other than amino-acyl groups"/>
    <property type="evidence" value="ECO:0000318"/>
    <property type="project" value="GO_Central"/>
</dbReference>
<dbReference type="Pfam" id="PF02458">
    <property type="entry name" value="Transferase"/>
    <property type="match status" value="1"/>
</dbReference>
<reference evidence="3" key="2">
    <citation type="submission" date="2025-08" db="UniProtKB">
        <authorList>
            <consortium name="RefSeq"/>
        </authorList>
    </citation>
    <scope>IDENTIFICATION</scope>
    <source>
        <tissue evidence="3">Leaf</tissue>
    </source>
</reference>
<proteinExistence type="inferred from homology"/>
<name>A0A9R0I6K2_SPIOL</name>
<keyword evidence="3" id="KW-0012">Acyltransferase</keyword>
<dbReference type="OrthoDB" id="671439at2759"/>
<sequence length="465" mass="52130">MGTLYQVPPPKSVQDLKVTILDSCLIFSPKENDVQKKPMFLSNIDQVLNFDVQTIHFFTPNPEFPPKIAFKMLKNALQKLLVPYNFLAGRVKVNQESGRIEVDCENFGVGFVVASSEYKLDELGDLVYPNPSFEQLITKKMDDILEVDGHPLCIVQMTAFKCGGFAMGLQTNHAIFDGTSIKYLLQNLAALAGDKPLAVVPCHDRELLAARSPPRVTFSHPELLKLKIPIGQEGEIEQNCNVYDTTTQDLDFKIFSLSGNDIATLKAKAKEGPTNGNGKITGFNVVSALVWRSKALSNYYCDNNNNNNNQEKKSSTMLFAVDIRPKLNPPLPPSFTGNAVLTAYANTDCEILEKAPLSELVDLVTEGVTRMNDEYARSSIDWGELYKGFPHGEFLMSSWWRLGFNQVEYPWGKPKYCCPLVYHRKDIILLFPDIEESNSGVNVLVTLPHKEMAKFESLFYNFLSS</sequence>
<evidence type="ECO:0000313" key="2">
    <source>
        <dbReference type="Proteomes" id="UP000813463"/>
    </source>
</evidence>
<keyword evidence="2" id="KW-1185">Reference proteome</keyword>
<dbReference type="Proteomes" id="UP000813463">
    <property type="component" value="Chromosome 4"/>
</dbReference>
<dbReference type="RefSeq" id="XP_021843438.1">
    <property type="nucleotide sequence ID" value="XM_021987746.2"/>
</dbReference>
<evidence type="ECO:0000256" key="1">
    <source>
        <dbReference type="ARBA" id="ARBA00009861"/>
    </source>
</evidence>
<dbReference type="InterPro" id="IPR023213">
    <property type="entry name" value="CAT-like_dom_sf"/>
</dbReference>